<keyword evidence="1" id="KW-0472">Membrane</keyword>
<feature type="transmembrane region" description="Helical" evidence="1">
    <location>
        <begin position="26"/>
        <end position="46"/>
    </location>
</feature>
<dbReference type="PANTHER" id="PTHR38598:SF1">
    <property type="entry name" value="INNER MEMBRANE PROTEIN YJCH"/>
    <property type="match status" value="1"/>
</dbReference>
<name>A0ABQ1UER9_9GAMM</name>
<protein>
    <recommendedName>
        <fullName evidence="4">DUF485 domain-containing protein</fullName>
    </recommendedName>
</protein>
<comment type="caution">
    <text evidence="2">The sequence shown here is derived from an EMBL/GenBank/DDBJ whole genome shotgun (WGS) entry which is preliminary data.</text>
</comment>
<dbReference type="Pfam" id="PF04341">
    <property type="entry name" value="DUF485"/>
    <property type="match status" value="1"/>
</dbReference>
<organism evidence="2 3">
    <name type="scientific">Pseudoalteromonas gelatinilytica</name>
    <dbReference type="NCBI Taxonomy" id="1703256"/>
    <lineage>
        <taxon>Bacteria</taxon>
        <taxon>Pseudomonadati</taxon>
        <taxon>Pseudomonadota</taxon>
        <taxon>Gammaproteobacteria</taxon>
        <taxon>Alteromonadales</taxon>
        <taxon>Pseudoalteromonadaceae</taxon>
        <taxon>Pseudoalteromonas</taxon>
    </lineage>
</organism>
<feature type="transmembrane region" description="Helical" evidence="1">
    <location>
        <begin position="58"/>
        <end position="81"/>
    </location>
</feature>
<sequence>MPHSTAEILQSPSFQALLRARRRVRITMTLLLLISYAFFIGGMVLYQDWFASPISAESSIPIGIPATVLVLITMVVLQYIYTTISERYLDVLQETAKKELSL</sequence>
<evidence type="ECO:0008006" key="4">
    <source>
        <dbReference type="Google" id="ProtNLM"/>
    </source>
</evidence>
<evidence type="ECO:0000313" key="2">
    <source>
        <dbReference type="EMBL" id="GGF14553.1"/>
    </source>
</evidence>
<dbReference type="InterPro" id="IPR052959">
    <property type="entry name" value="Inner_membrane_assoc"/>
</dbReference>
<dbReference type="InterPro" id="IPR007436">
    <property type="entry name" value="DUF485"/>
</dbReference>
<dbReference type="EMBL" id="BMIT01000035">
    <property type="protein sequence ID" value="GGF14553.1"/>
    <property type="molecule type" value="Genomic_DNA"/>
</dbReference>
<keyword evidence="3" id="KW-1185">Reference proteome</keyword>
<evidence type="ECO:0000313" key="3">
    <source>
        <dbReference type="Proteomes" id="UP000638462"/>
    </source>
</evidence>
<keyword evidence="1" id="KW-0812">Transmembrane</keyword>
<dbReference type="Proteomes" id="UP000638462">
    <property type="component" value="Unassembled WGS sequence"/>
</dbReference>
<proteinExistence type="predicted"/>
<keyword evidence="1" id="KW-1133">Transmembrane helix</keyword>
<accession>A0ABQ1UER9</accession>
<dbReference type="RefSeq" id="WP_188731776.1">
    <property type="nucleotide sequence ID" value="NZ_BMIT01000035.1"/>
</dbReference>
<dbReference type="PANTHER" id="PTHR38598">
    <property type="entry name" value="INNER MEMBRANE PROTEIN YJCH"/>
    <property type="match status" value="1"/>
</dbReference>
<gene>
    <name evidence="2" type="ORF">GCM10008027_44150</name>
</gene>
<evidence type="ECO:0000256" key="1">
    <source>
        <dbReference type="SAM" id="Phobius"/>
    </source>
</evidence>
<reference evidence="3" key="1">
    <citation type="journal article" date="2019" name="Int. J. Syst. Evol. Microbiol.">
        <title>The Global Catalogue of Microorganisms (GCM) 10K type strain sequencing project: providing services to taxonomists for standard genome sequencing and annotation.</title>
        <authorList>
            <consortium name="The Broad Institute Genomics Platform"/>
            <consortium name="The Broad Institute Genome Sequencing Center for Infectious Disease"/>
            <person name="Wu L."/>
            <person name="Ma J."/>
        </authorList>
    </citation>
    <scope>NUCLEOTIDE SEQUENCE [LARGE SCALE GENOMIC DNA]</scope>
    <source>
        <strain evidence="3">CGMCC 1.15394</strain>
    </source>
</reference>